<evidence type="ECO:0000313" key="12">
    <source>
        <dbReference type="EMBL" id="KAG0493396.1"/>
    </source>
</evidence>
<dbReference type="InterPro" id="IPR001099">
    <property type="entry name" value="Chalcone/stilbene_synt_N"/>
</dbReference>
<dbReference type="PANTHER" id="PTHR11877:SF14">
    <property type="entry name" value="CHALCONE SYNTHASE"/>
    <property type="match status" value="1"/>
</dbReference>
<dbReference type="Gene3D" id="3.40.47.10">
    <property type="match status" value="2"/>
</dbReference>
<comment type="pathway">
    <text evidence="2">Secondary metabolite biosynthesis; flavonoid biosynthesis.</text>
</comment>
<proteinExistence type="inferred from homology"/>
<dbReference type="GO" id="GO:0009813">
    <property type="term" value="P:flavonoid biosynthetic process"/>
    <property type="evidence" value="ECO:0007669"/>
    <property type="project" value="UniProtKB-KW"/>
</dbReference>
<comment type="similarity">
    <text evidence="3 9">Belongs to the thiolase-like superfamily. Chalcone/stilbene synthases family.</text>
</comment>
<evidence type="ECO:0000256" key="2">
    <source>
        <dbReference type="ARBA" id="ARBA00004966"/>
    </source>
</evidence>
<dbReference type="EMBL" id="JADCNM010000002">
    <property type="protein sequence ID" value="KAG0493396.1"/>
    <property type="molecule type" value="Genomic_DNA"/>
</dbReference>
<dbReference type="OrthoDB" id="1558779at2759"/>
<evidence type="ECO:0000259" key="11">
    <source>
        <dbReference type="Pfam" id="PF02797"/>
    </source>
</evidence>
<dbReference type="InterPro" id="IPR016039">
    <property type="entry name" value="Thiolase-like"/>
</dbReference>
<keyword evidence="6" id="KW-0284">Flavonoid biosynthesis</keyword>
<evidence type="ECO:0000256" key="9">
    <source>
        <dbReference type="RuleBase" id="RU003633"/>
    </source>
</evidence>
<dbReference type="Pfam" id="PF00195">
    <property type="entry name" value="Chal_sti_synt_N"/>
    <property type="match status" value="1"/>
</dbReference>
<keyword evidence="5 9" id="KW-0808">Transferase</keyword>
<dbReference type="CDD" id="cd00831">
    <property type="entry name" value="CHS_like"/>
    <property type="match status" value="1"/>
</dbReference>
<evidence type="ECO:0000256" key="3">
    <source>
        <dbReference type="ARBA" id="ARBA00005531"/>
    </source>
</evidence>
<evidence type="ECO:0000256" key="1">
    <source>
        <dbReference type="ARBA" id="ARBA00002969"/>
    </source>
</evidence>
<gene>
    <name evidence="12" type="ORF">HPP92_004390</name>
</gene>
<evidence type="ECO:0000259" key="10">
    <source>
        <dbReference type="Pfam" id="PF00195"/>
    </source>
</evidence>
<sequence>MCEGSKIRKRHLLLTEEILKEKKKLTAHMAPSLNARQDILVVEVPKLGKEAAARALKEWGQPKSRITHLIFCTSSGMDMPGADLQLVKLLDLPHTINRFMLYQQGCFAGGTTLRLAKDIAENCRGARILLVCCEIAAITFRGPSEEHLDTLVGQALFGDGAAAVIVGSDPDLTIERPLFYLMSAFQTLLPNSEGLIDGHLRETGLIIHLFREVPAVISMHMEYVMERAFGSVGISNWNSVFWAAHPGGPAILDGIEEKLGLTPEKLRLSRRILEEYGFMRSPCVLFILDELRRASVEEKKDSTGEGFEWGVLLGFGPGLSVETVVLGSVPVVHA</sequence>
<evidence type="ECO:0000256" key="5">
    <source>
        <dbReference type="ARBA" id="ARBA00022679"/>
    </source>
</evidence>
<dbReference type="AlphaFoldDB" id="A0A835RRE1"/>
<reference evidence="12 13" key="1">
    <citation type="journal article" date="2020" name="Nat. Food">
        <title>A phased Vanilla planifolia genome enables genetic improvement of flavour and production.</title>
        <authorList>
            <person name="Hasing T."/>
            <person name="Tang H."/>
            <person name="Brym M."/>
            <person name="Khazi F."/>
            <person name="Huang T."/>
            <person name="Chambers A.H."/>
        </authorList>
    </citation>
    <scope>NUCLEOTIDE SEQUENCE [LARGE SCALE GENOMIC DNA]</scope>
    <source>
        <tissue evidence="12">Leaf</tissue>
    </source>
</reference>
<feature type="active site" description="Acyl-thioester intermediate" evidence="8">
    <location>
        <position position="106"/>
    </location>
</feature>
<name>A0A835RRE1_VANPL</name>
<evidence type="ECO:0000256" key="6">
    <source>
        <dbReference type="ARBA" id="ARBA00023241"/>
    </source>
</evidence>
<dbReference type="GO" id="GO:0016210">
    <property type="term" value="F:naringenin-chalcone synthase activity"/>
    <property type="evidence" value="ECO:0007669"/>
    <property type="project" value="UniProtKB-EC"/>
</dbReference>
<dbReference type="FunFam" id="3.40.47.10:FF:000025">
    <property type="entry name" value="Chalcone synthase 2"/>
    <property type="match status" value="1"/>
</dbReference>
<protein>
    <recommendedName>
        <fullName evidence="4">chalcone synthase</fullName>
        <ecNumber evidence="4">2.3.1.74</ecNumber>
    </recommendedName>
</protein>
<dbReference type="SUPFAM" id="SSF53901">
    <property type="entry name" value="Thiolase-like"/>
    <property type="match status" value="2"/>
</dbReference>
<dbReference type="GO" id="GO:0030639">
    <property type="term" value="P:polyketide biosynthetic process"/>
    <property type="evidence" value="ECO:0007669"/>
    <property type="project" value="TreeGrafter"/>
</dbReference>
<evidence type="ECO:0000256" key="4">
    <source>
        <dbReference type="ARBA" id="ARBA00012975"/>
    </source>
</evidence>
<dbReference type="InterPro" id="IPR011141">
    <property type="entry name" value="Polyketide_synthase_type-III"/>
</dbReference>
<dbReference type="PIRSF" id="PIRSF000451">
    <property type="entry name" value="PKS_III"/>
    <property type="match status" value="1"/>
</dbReference>
<feature type="domain" description="Chalcone/stilbene synthase N-terminal" evidence="10">
    <location>
        <begin position="1"/>
        <end position="170"/>
    </location>
</feature>
<dbReference type="PROSITE" id="PS00441">
    <property type="entry name" value="CHALCONE_SYNTH"/>
    <property type="match status" value="1"/>
</dbReference>
<dbReference type="Proteomes" id="UP000639772">
    <property type="component" value="Unassembled WGS sequence"/>
</dbReference>
<evidence type="ECO:0000256" key="7">
    <source>
        <dbReference type="ARBA" id="ARBA00023315"/>
    </source>
</evidence>
<dbReference type="InterPro" id="IPR012328">
    <property type="entry name" value="Chalcone/stilbene_synt_C"/>
</dbReference>
<comment type="function">
    <text evidence="1">The primary product of this enzyme is 4,2',4',6'-tetrahydroxychalcone (also termed naringenin-chalcone or chalcone) which can under specific conditions spontaneously isomerize into naringenin.</text>
</comment>
<feature type="domain" description="Chalcone/stilbene synthase C-terminal" evidence="11">
    <location>
        <begin position="181"/>
        <end position="330"/>
    </location>
</feature>
<dbReference type="FunFam" id="3.40.47.10:FF:000014">
    <property type="entry name" value="Chalcone synthase 1"/>
    <property type="match status" value="1"/>
</dbReference>
<organism evidence="12 13">
    <name type="scientific">Vanilla planifolia</name>
    <name type="common">Vanilla</name>
    <dbReference type="NCBI Taxonomy" id="51239"/>
    <lineage>
        <taxon>Eukaryota</taxon>
        <taxon>Viridiplantae</taxon>
        <taxon>Streptophyta</taxon>
        <taxon>Embryophyta</taxon>
        <taxon>Tracheophyta</taxon>
        <taxon>Spermatophyta</taxon>
        <taxon>Magnoliopsida</taxon>
        <taxon>Liliopsida</taxon>
        <taxon>Asparagales</taxon>
        <taxon>Orchidaceae</taxon>
        <taxon>Vanilloideae</taxon>
        <taxon>Vanilleae</taxon>
        <taxon>Vanilla</taxon>
    </lineage>
</organism>
<dbReference type="Pfam" id="PF02797">
    <property type="entry name" value="Chal_sti_synt_C"/>
    <property type="match status" value="1"/>
</dbReference>
<dbReference type="EC" id="2.3.1.74" evidence="4"/>
<evidence type="ECO:0000313" key="13">
    <source>
        <dbReference type="Proteomes" id="UP000639772"/>
    </source>
</evidence>
<comment type="caution">
    <text evidence="12">The sequence shown here is derived from an EMBL/GenBank/DDBJ whole genome shotgun (WGS) entry which is preliminary data.</text>
</comment>
<keyword evidence="7 9" id="KW-0012">Acyltransferase</keyword>
<accession>A0A835RRE1</accession>
<evidence type="ECO:0000256" key="8">
    <source>
        <dbReference type="PIRSR" id="PIRSR000451-1"/>
    </source>
</evidence>
<dbReference type="PANTHER" id="PTHR11877">
    <property type="entry name" value="HYDROXYMETHYLGLUTARYL-COA SYNTHASE"/>
    <property type="match status" value="1"/>
</dbReference>
<dbReference type="InterPro" id="IPR018088">
    <property type="entry name" value="Chalcone/stilbene_synthase_AS"/>
</dbReference>